<organism evidence="1 2">
    <name type="scientific">Bauhinia variegata</name>
    <name type="common">Purple orchid tree</name>
    <name type="synonym">Phanera variegata</name>
    <dbReference type="NCBI Taxonomy" id="167791"/>
    <lineage>
        <taxon>Eukaryota</taxon>
        <taxon>Viridiplantae</taxon>
        <taxon>Streptophyta</taxon>
        <taxon>Embryophyta</taxon>
        <taxon>Tracheophyta</taxon>
        <taxon>Spermatophyta</taxon>
        <taxon>Magnoliopsida</taxon>
        <taxon>eudicotyledons</taxon>
        <taxon>Gunneridae</taxon>
        <taxon>Pentapetalae</taxon>
        <taxon>rosids</taxon>
        <taxon>fabids</taxon>
        <taxon>Fabales</taxon>
        <taxon>Fabaceae</taxon>
        <taxon>Cercidoideae</taxon>
        <taxon>Cercideae</taxon>
        <taxon>Bauhiniinae</taxon>
        <taxon>Bauhinia</taxon>
    </lineage>
</organism>
<reference evidence="1 2" key="1">
    <citation type="journal article" date="2022" name="DNA Res.">
        <title>Chromosomal-level genome assembly of the orchid tree Bauhinia variegata (Leguminosae; Cercidoideae) supports the allotetraploid origin hypothesis of Bauhinia.</title>
        <authorList>
            <person name="Zhong Y."/>
            <person name="Chen Y."/>
            <person name="Zheng D."/>
            <person name="Pang J."/>
            <person name="Liu Y."/>
            <person name="Luo S."/>
            <person name="Meng S."/>
            <person name="Qian L."/>
            <person name="Wei D."/>
            <person name="Dai S."/>
            <person name="Zhou R."/>
        </authorList>
    </citation>
    <scope>NUCLEOTIDE SEQUENCE [LARGE SCALE GENOMIC DNA]</scope>
    <source>
        <strain evidence="1">BV-YZ2020</strain>
    </source>
</reference>
<evidence type="ECO:0000313" key="1">
    <source>
        <dbReference type="EMBL" id="KAI4332385.1"/>
    </source>
</evidence>
<dbReference type="EMBL" id="CM039432">
    <property type="protein sequence ID" value="KAI4332385.1"/>
    <property type="molecule type" value="Genomic_DNA"/>
</dbReference>
<dbReference type="Proteomes" id="UP000828941">
    <property type="component" value="Chromosome 7"/>
</dbReference>
<accession>A0ACB9N887</accession>
<keyword evidence="2" id="KW-1185">Reference proteome</keyword>
<sequence>MKHFSGYLGFAGNEASKWLSYAASLFFCQLGQGFVKANHAAALFPWLKLPKNGSRSSKERSKRIDRVGPERKQVSLKELLGRSGVSLTLFT</sequence>
<protein>
    <submittedName>
        <fullName evidence="1">Uncharacterized protein</fullName>
    </submittedName>
</protein>
<comment type="caution">
    <text evidence="1">The sequence shown here is derived from an EMBL/GenBank/DDBJ whole genome shotgun (WGS) entry which is preliminary data.</text>
</comment>
<gene>
    <name evidence="1" type="ORF">L6164_017299</name>
</gene>
<evidence type="ECO:0000313" key="2">
    <source>
        <dbReference type="Proteomes" id="UP000828941"/>
    </source>
</evidence>
<name>A0ACB9N887_BAUVA</name>
<proteinExistence type="predicted"/>